<accession>A0ABX3UTH4</accession>
<evidence type="ECO:0008006" key="3">
    <source>
        <dbReference type="Google" id="ProtNLM"/>
    </source>
</evidence>
<comment type="caution">
    <text evidence="1">The sequence shown here is derived from an EMBL/GenBank/DDBJ whole genome shotgun (WGS) entry which is preliminary data.</text>
</comment>
<name>A0ABX3UTH4_9GAMM</name>
<sequence>MFKELIEQSLNEAKAARAALNKVNGVVVGKMHNPDQGLYLANYANLLMNRQIDIFDDALLLLENERYQTACVVSRGMIETHAFSRLLNKKVEKILTNQSGRESVDKALDVILGFTNSSRFKKSEQEKIQKGVFDPNDYMFTEETKHRFENLLAVSQHVMNALRDLYEDEMKQTKERESDFELTYDILSEYVHPSQTSIYQYYTPETHLVPTSVGNIHAYESAQIQCARALHFILDAKNQHYWSSQLADEMTKRGKQ</sequence>
<protein>
    <recommendedName>
        <fullName evidence="3">AbiV family abortive infection protein</fullName>
    </recommendedName>
</protein>
<proteinExistence type="predicted"/>
<evidence type="ECO:0000313" key="1">
    <source>
        <dbReference type="EMBL" id="ORN00566.1"/>
    </source>
</evidence>
<gene>
    <name evidence="1" type="ORF">HA46_07210</name>
</gene>
<dbReference type="Proteomes" id="UP000193785">
    <property type="component" value="Unassembled WGS sequence"/>
</dbReference>
<dbReference type="EMBL" id="MLJJ01000010">
    <property type="protein sequence ID" value="ORN00566.1"/>
    <property type="molecule type" value="Genomic_DNA"/>
</dbReference>
<reference evidence="1 2" key="1">
    <citation type="journal article" date="2017" name="Antonie Van Leeuwenhoek">
        <title>Phylogenomic resolution of the bacterial genus Pantoea and its relationship with Erwinia and Tatumella.</title>
        <authorList>
            <person name="Palmer M."/>
            <person name="Steenkamp E.T."/>
            <person name="Coetzee M.P."/>
            <person name="Chan W.Y."/>
            <person name="van Zyl E."/>
            <person name="De Maayer P."/>
            <person name="Coutinho T.A."/>
            <person name="Blom J."/>
            <person name="Smits T.H."/>
            <person name="Duffy B."/>
            <person name="Venter S.N."/>
        </authorList>
    </citation>
    <scope>NUCLEOTIDE SEQUENCE [LARGE SCALE GENOMIC DNA]</scope>
    <source>
        <strain evidence="1 2">LMG 5345</strain>
    </source>
</reference>
<evidence type="ECO:0000313" key="2">
    <source>
        <dbReference type="Proteomes" id="UP000193785"/>
    </source>
</evidence>
<organism evidence="1 2">
    <name type="scientific">Pantoea septica</name>
    <dbReference type="NCBI Taxonomy" id="472695"/>
    <lineage>
        <taxon>Bacteria</taxon>
        <taxon>Pseudomonadati</taxon>
        <taxon>Pseudomonadota</taxon>
        <taxon>Gammaproteobacteria</taxon>
        <taxon>Enterobacterales</taxon>
        <taxon>Erwiniaceae</taxon>
        <taxon>Pantoea</taxon>
    </lineage>
</organism>
<dbReference type="Pfam" id="PF18928">
    <property type="entry name" value="DUF5677"/>
    <property type="match status" value="1"/>
</dbReference>
<keyword evidence="2" id="KW-1185">Reference proteome</keyword>
<dbReference type="InterPro" id="IPR043733">
    <property type="entry name" value="DUF5677"/>
</dbReference>
<dbReference type="RefSeq" id="WP_084883369.1">
    <property type="nucleotide sequence ID" value="NZ_MLJJ01000010.1"/>
</dbReference>